<sequence>MIKTTLPRSVSPTMIVNNDPNKQLPTEVNSLFKELGVLKHLRHAGITKSFGFSSAFIFQLIFRLIFEHKNWFRMLALGLSDGATFMPC</sequence>
<evidence type="ECO:0000313" key="2">
    <source>
        <dbReference type="EMBL" id="MEF2292502.1"/>
    </source>
</evidence>
<accession>A0ABU7VH36</accession>
<organism evidence="2 3">
    <name type="scientific">Virgibacillus dokdonensis</name>
    <dbReference type="NCBI Taxonomy" id="302167"/>
    <lineage>
        <taxon>Bacteria</taxon>
        <taxon>Bacillati</taxon>
        <taxon>Bacillota</taxon>
        <taxon>Bacilli</taxon>
        <taxon>Bacillales</taxon>
        <taxon>Bacillaceae</taxon>
        <taxon>Virgibacillus</taxon>
    </lineage>
</organism>
<gene>
    <name evidence="2" type="ORF">V2W34_10865</name>
</gene>
<keyword evidence="1" id="KW-1133">Transmembrane helix</keyword>
<evidence type="ECO:0000256" key="1">
    <source>
        <dbReference type="SAM" id="Phobius"/>
    </source>
</evidence>
<dbReference type="Proteomes" id="UP001356080">
    <property type="component" value="Unassembled WGS sequence"/>
</dbReference>
<name>A0ABU7VH36_9BACI</name>
<keyword evidence="1" id="KW-0812">Transmembrane</keyword>
<protein>
    <submittedName>
        <fullName evidence="2">Uncharacterized protein</fullName>
    </submittedName>
</protein>
<keyword evidence="1" id="KW-0472">Membrane</keyword>
<keyword evidence="3" id="KW-1185">Reference proteome</keyword>
<feature type="transmembrane region" description="Helical" evidence="1">
    <location>
        <begin position="49"/>
        <end position="66"/>
    </location>
</feature>
<evidence type="ECO:0000313" key="3">
    <source>
        <dbReference type="Proteomes" id="UP001356080"/>
    </source>
</evidence>
<comment type="caution">
    <text evidence="2">The sequence shown here is derived from an EMBL/GenBank/DDBJ whole genome shotgun (WGS) entry which is preliminary data.</text>
</comment>
<dbReference type="EMBL" id="JAZHPM010000017">
    <property type="protein sequence ID" value="MEF2292502.1"/>
    <property type="molecule type" value="Genomic_DNA"/>
</dbReference>
<proteinExistence type="predicted"/>
<reference evidence="2 3" key="1">
    <citation type="submission" date="2024-01" db="EMBL/GenBank/DDBJ databases">
        <title>Survival strategy associated with biotechnological potential of Virgibacillus dokdonensis T4.6 isolated from salt-fermented shrimp paste.</title>
        <authorList>
            <person name="Doan T.V."/>
            <person name="Quach N.T."/>
            <person name="Phi Q.-T."/>
        </authorList>
    </citation>
    <scope>NUCLEOTIDE SEQUENCE [LARGE SCALE GENOMIC DNA]</scope>
    <source>
        <strain evidence="2 3">T4.6</strain>
    </source>
</reference>